<dbReference type="PANTHER" id="PTHR34068">
    <property type="entry name" value="UPF0145 PROTEIN YBJQ"/>
    <property type="match status" value="1"/>
</dbReference>
<dbReference type="Pfam" id="PF01906">
    <property type="entry name" value="YbjQ_1"/>
    <property type="match status" value="1"/>
</dbReference>
<proteinExistence type="inferred from homology"/>
<dbReference type="EMBL" id="JBHULE010000019">
    <property type="protein sequence ID" value="MFD2564037.1"/>
    <property type="molecule type" value="Genomic_DNA"/>
</dbReference>
<dbReference type="InterPro" id="IPR002765">
    <property type="entry name" value="UPF0145_YbjQ-like"/>
</dbReference>
<accession>A0ABW5LKS3</accession>
<organism evidence="3 4">
    <name type="scientific">Aquimarina rubra</name>
    <dbReference type="NCBI Taxonomy" id="1920033"/>
    <lineage>
        <taxon>Bacteria</taxon>
        <taxon>Pseudomonadati</taxon>
        <taxon>Bacteroidota</taxon>
        <taxon>Flavobacteriia</taxon>
        <taxon>Flavobacteriales</taxon>
        <taxon>Flavobacteriaceae</taxon>
        <taxon>Aquimarina</taxon>
    </lineage>
</organism>
<gene>
    <name evidence="3" type="ORF">ACFSR1_15255</name>
</gene>
<dbReference type="Gene3D" id="3.30.110.70">
    <property type="entry name" value="Hypothetical protein apc22750. Chain B"/>
    <property type="match status" value="1"/>
</dbReference>
<evidence type="ECO:0000256" key="1">
    <source>
        <dbReference type="ARBA" id="ARBA00010751"/>
    </source>
</evidence>
<dbReference type="RefSeq" id="WP_378293886.1">
    <property type="nucleotide sequence ID" value="NZ_JBHULE010000019.1"/>
</dbReference>
<dbReference type="Proteomes" id="UP001597319">
    <property type="component" value="Unassembled WGS sequence"/>
</dbReference>
<dbReference type="SUPFAM" id="SSF117782">
    <property type="entry name" value="YbjQ-like"/>
    <property type="match status" value="1"/>
</dbReference>
<dbReference type="InterPro" id="IPR035439">
    <property type="entry name" value="UPF0145_dom_sf"/>
</dbReference>
<protein>
    <recommendedName>
        <fullName evidence="2">UPF0145 protein ACFSR1_15255</fullName>
    </recommendedName>
</protein>
<evidence type="ECO:0000313" key="4">
    <source>
        <dbReference type="Proteomes" id="UP001597319"/>
    </source>
</evidence>
<comment type="similarity">
    <text evidence="1 2">Belongs to the UPF0145 family.</text>
</comment>
<comment type="caution">
    <text evidence="3">The sequence shown here is derived from an EMBL/GenBank/DDBJ whole genome shotgun (WGS) entry which is preliminary data.</text>
</comment>
<dbReference type="HAMAP" id="MF_00338">
    <property type="entry name" value="UPF0145"/>
    <property type="match status" value="1"/>
</dbReference>
<evidence type="ECO:0000256" key="2">
    <source>
        <dbReference type="HAMAP-Rule" id="MF_00338"/>
    </source>
</evidence>
<sequence>MVTSTTETIPNKEVIQILGIARGSTVRARNIGRDVFAGLKNIVGGEIEEYTKLQAQSREQALQRMNQDAQRLGADAVINVRLTTSMVMQGASEILAYGTAVKLK</sequence>
<keyword evidence="4" id="KW-1185">Reference proteome</keyword>
<name>A0ABW5LKS3_9FLAO</name>
<evidence type="ECO:0000313" key="3">
    <source>
        <dbReference type="EMBL" id="MFD2564037.1"/>
    </source>
</evidence>
<dbReference type="PANTHER" id="PTHR34068:SF2">
    <property type="entry name" value="UPF0145 PROTEIN SCO3412"/>
    <property type="match status" value="1"/>
</dbReference>
<reference evidence="4" key="1">
    <citation type="journal article" date="2019" name="Int. J. Syst. Evol. Microbiol.">
        <title>The Global Catalogue of Microorganisms (GCM) 10K type strain sequencing project: providing services to taxonomists for standard genome sequencing and annotation.</title>
        <authorList>
            <consortium name="The Broad Institute Genomics Platform"/>
            <consortium name="The Broad Institute Genome Sequencing Center for Infectious Disease"/>
            <person name="Wu L."/>
            <person name="Ma J."/>
        </authorList>
    </citation>
    <scope>NUCLEOTIDE SEQUENCE [LARGE SCALE GENOMIC DNA]</scope>
    <source>
        <strain evidence="4">KCTC 52274</strain>
    </source>
</reference>